<evidence type="ECO:0000256" key="8">
    <source>
        <dbReference type="ARBA" id="ARBA00035045"/>
    </source>
</evidence>
<evidence type="ECO:0000256" key="1">
    <source>
        <dbReference type="ARBA" id="ARBA00001954"/>
    </source>
</evidence>
<protein>
    <recommendedName>
        <fullName evidence="7">2-oxoadipate dioxygenase/decarboxylase</fullName>
        <ecNumber evidence="6">1.13.11.93</ecNumber>
    </recommendedName>
    <alternativeName>
        <fullName evidence="8">2-hydroxyglutarate synthase</fullName>
    </alternativeName>
</protein>
<organism evidence="9 10">
    <name type="scientific">Oceanisphaera marina</name>
    <dbReference type="NCBI Taxonomy" id="2017550"/>
    <lineage>
        <taxon>Bacteria</taxon>
        <taxon>Pseudomonadati</taxon>
        <taxon>Pseudomonadota</taxon>
        <taxon>Gammaproteobacteria</taxon>
        <taxon>Aeromonadales</taxon>
        <taxon>Aeromonadaceae</taxon>
        <taxon>Oceanisphaera</taxon>
    </lineage>
</organism>
<proteinExistence type="inferred from homology"/>
<dbReference type="RefSeq" id="WP_188628831.1">
    <property type="nucleotide sequence ID" value="NZ_BMKE01000005.1"/>
</dbReference>
<keyword evidence="4" id="KW-0408">Iron</keyword>
<evidence type="ECO:0000256" key="4">
    <source>
        <dbReference type="ARBA" id="ARBA00023004"/>
    </source>
</evidence>
<evidence type="ECO:0000256" key="6">
    <source>
        <dbReference type="ARBA" id="ARBA00035023"/>
    </source>
</evidence>
<comment type="cofactor">
    <cofactor evidence="1">
        <name>Fe(2+)</name>
        <dbReference type="ChEBI" id="CHEBI:29033"/>
    </cofactor>
</comment>
<dbReference type="SMART" id="SM01150">
    <property type="entry name" value="DUF1338"/>
    <property type="match status" value="1"/>
</dbReference>
<dbReference type="Gene3D" id="3.10.180.80">
    <property type="entry name" value="Uncharacterised protein PF07063, DUF1338"/>
    <property type="match status" value="1"/>
</dbReference>
<comment type="similarity">
    <text evidence="5">Belongs to the 2-oxoadipate dioxygenase/decarboxylase family.</text>
</comment>
<sequence length="460" mass="51279">MTLEHFLPADDIRTLFSTSMSRMYQQEVPQYGTLMQLVAEINEQTLASEPSLQQQLDSNGELERLSLERHGAIRVGTAAELSTLRRVFAIMGMHPVSYYDLSEAGVPVHSTAFRPVDDASLRRNPFRIFTSLLRLELIEEDDLRARAAEILSQRNIFTDRALQLIAQAEVQGGLTAKQAHEFVAEVLETFRWHQHATVDIATYHTLQDAHRLIADVVCFRGPHINHLTPRTLDIDTVQLRMPTVNINPKAVIEGPPRRRCPILLRQTSFTALEEEIHFAGEQADSHTARFGEIEQRGMALTPKGRALYDELLTRSRQAPAQTDNETHQRLLTSAFADFPDDELSLRTQELGYFRYNLTEAGRQQAKLGGAPGELETLIKAGLVQATPITYEDFLPVSAAGIFQSNLGGGGHQAYAQNANQAAFEQALGCPVIDEFTLYAKLQDDSAQQVLQALVTGINPI</sequence>
<evidence type="ECO:0000313" key="9">
    <source>
        <dbReference type="EMBL" id="GGB37365.1"/>
    </source>
</evidence>
<dbReference type="Proteomes" id="UP000646152">
    <property type="component" value="Unassembled WGS sequence"/>
</dbReference>
<dbReference type="InterPro" id="IPR047869">
    <property type="entry name" value="YdcJ_bac-like"/>
</dbReference>
<evidence type="ECO:0000313" key="10">
    <source>
        <dbReference type="Proteomes" id="UP000646152"/>
    </source>
</evidence>
<dbReference type="InterPro" id="IPR009770">
    <property type="entry name" value="HGLS"/>
</dbReference>
<keyword evidence="10" id="KW-1185">Reference proteome</keyword>
<evidence type="ECO:0000256" key="2">
    <source>
        <dbReference type="ARBA" id="ARBA00022964"/>
    </source>
</evidence>
<evidence type="ECO:0000256" key="5">
    <source>
        <dbReference type="ARBA" id="ARBA00035013"/>
    </source>
</evidence>
<gene>
    <name evidence="9" type="ORF">GCM10011502_08200</name>
</gene>
<dbReference type="CDD" id="cd16348">
    <property type="entry name" value="VOC_YdcJ_like"/>
    <property type="match status" value="1"/>
</dbReference>
<dbReference type="Pfam" id="PF07063">
    <property type="entry name" value="HGLS"/>
    <property type="match status" value="1"/>
</dbReference>
<name>A0ABQ1IGQ9_9GAMM</name>
<evidence type="ECO:0000256" key="7">
    <source>
        <dbReference type="ARBA" id="ARBA00035034"/>
    </source>
</evidence>
<keyword evidence="3" id="KW-0560">Oxidoreductase</keyword>
<reference evidence="10" key="1">
    <citation type="journal article" date="2019" name="Int. J. Syst. Evol. Microbiol.">
        <title>The Global Catalogue of Microorganisms (GCM) 10K type strain sequencing project: providing services to taxonomists for standard genome sequencing and annotation.</title>
        <authorList>
            <consortium name="The Broad Institute Genomics Platform"/>
            <consortium name="The Broad Institute Genome Sequencing Center for Infectious Disease"/>
            <person name="Wu L."/>
            <person name="Ma J."/>
        </authorList>
    </citation>
    <scope>NUCLEOTIDE SEQUENCE [LARGE SCALE GENOMIC DNA]</scope>
    <source>
        <strain evidence="10">CGMCC 1.15923</strain>
    </source>
</reference>
<accession>A0ABQ1IGQ9</accession>
<comment type="caution">
    <text evidence="9">The sequence shown here is derived from an EMBL/GenBank/DDBJ whole genome shotgun (WGS) entry which is preliminary data.</text>
</comment>
<dbReference type="EMBL" id="BMKE01000005">
    <property type="protein sequence ID" value="GGB37365.1"/>
    <property type="molecule type" value="Genomic_DNA"/>
</dbReference>
<keyword evidence="2" id="KW-0223">Dioxygenase</keyword>
<dbReference type="EC" id="1.13.11.93" evidence="6"/>
<dbReference type="PANTHER" id="PTHR39479:SF2">
    <property type="entry name" value="2-OXOADIPATE DIOXYGENASE_DECARBOXYLASE"/>
    <property type="match status" value="1"/>
</dbReference>
<dbReference type="PANTHER" id="PTHR39479">
    <property type="match status" value="1"/>
</dbReference>
<evidence type="ECO:0000256" key="3">
    <source>
        <dbReference type="ARBA" id="ARBA00023002"/>
    </source>
</evidence>